<feature type="region of interest" description="Disordered" evidence="1">
    <location>
        <begin position="20"/>
        <end position="49"/>
    </location>
</feature>
<dbReference type="eggNOG" id="ENOG502RWRK">
    <property type="taxonomic scope" value="Eukaryota"/>
</dbReference>
<sequence>MKQSFIQHFYNASFDVQNTNTPPYQEGVSTQPSSSDSTDQAVGMSKNRQPAELADGEVLITGATTATEPKIYLDNWVMDHDARIVDVPGNGNCMYGAFFATTVGRYEDESTLTYHGENGRLAQIYKERIIYICQDLVRIEAEIGITKLPALRERLMRLYPSENWQDVGEIDRVRDRLISHYDKASDFLVTQTVEPTWWGRAAELKAAAIYLREPIYVIDVHNDQQIQVQCYSYRDETGSDGVTRELGIEVTTSMTQFTHLVDACLQHSVIPTVLVLNHGIETQHFRAMRFADHLYHVLDKEKDETHPNMRERLDEVHRILEMDAVKASTDYNFDSQPSIALNVGARDREHGKHRLSSKSRNKPLHLHKLLPHGKHYYVQTNKSMQ</sequence>
<reference evidence="4" key="2">
    <citation type="submission" date="2010-04" db="EMBL/GenBank/DDBJ databases">
        <authorList>
            <person name="Buell R."/>
            <person name="Hamilton J."/>
            <person name="Hostetler J."/>
        </authorList>
    </citation>
    <scope>NUCLEOTIDE SEQUENCE [LARGE SCALE GENOMIC DNA]</scope>
    <source>
        <strain evidence="4">DAOM:BR144</strain>
    </source>
</reference>
<evidence type="ECO:0000259" key="2">
    <source>
        <dbReference type="PROSITE" id="PS50802"/>
    </source>
</evidence>
<evidence type="ECO:0000256" key="1">
    <source>
        <dbReference type="SAM" id="MobiDB-lite"/>
    </source>
</evidence>
<dbReference type="InterPro" id="IPR003323">
    <property type="entry name" value="OTU_dom"/>
</dbReference>
<dbReference type="OMA" id="ERIIYIC"/>
<dbReference type="InParanoid" id="K3X605"/>
<dbReference type="Proteomes" id="UP000019132">
    <property type="component" value="Unassembled WGS sequence"/>
</dbReference>
<accession>K3X605</accession>
<evidence type="ECO:0000313" key="4">
    <source>
        <dbReference type="Proteomes" id="UP000019132"/>
    </source>
</evidence>
<reference evidence="3" key="3">
    <citation type="submission" date="2015-02" db="UniProtKB">
        <authorList>
            <consortium name="EnsemblProtists"/>
        </authorList>
    </citation>
    <scope>IDENTIFICATION</scope>
    <source>
        <strain evidence="3">DAOM BR144</strain>
    </source>
</reference>
<organism evidence="3 4">
    <name type="scientific">Globisporangium ultimum (strain ATCC 200006 / CBS 805.95 / DAOM BR144)</name>
    <name type="common">Pythium ultimum</name>
    <dbReference type="NCBI Taxonomy" id="431595"/>
    <lineage>
        <taxon>Eukaryota</taxon>
        <taxon>Sar</taxon>
        <taxon>Stramenopiles</taxon>
        <taxon>Oomycota</taxon>
        <taxon>Peronosporomycetes</taxon>
        <taxon>Pythiales</taxon>
        <taxon>Pythiaceae</taxon>
        <taxon>Globisporangium</taxon>
    </lineage>
</organism>
<dbReference type="AlphaFoldDB" id="K3X605"/>
<dbReference type="EMBL" id="GL376612">
    <property type="status" value="NOT_ANNOTATED_CDS"/>
    <property type="molecule type" value="Genomic_DNA"/>
</dbReference>
<dbReference type="HOGENOM" id="CLU_718859_0_0_1"/>
<proteinExistence type="predicted"/>
<feature type="domain" description="OTU" evidence="2">
    <location>
        <begin position="82"/>
        <end position="291"/>
    </location>
</feature>
<reference evidence="4" key="1">
    <citation type="journal article" date="2010" name="Genome Biol.">
        <title>Genome sequence of the necrotrophic plant pathogen Pythium ultimum reveals original pathogenicity mechanisms and effector repertoire.</title>
        <authorList>
            <person name="Levesque C.A."/>
            <person name="Brouwer H."/>
            <person name="Cano L."/>
            <person name="Hamilton J.P."/>
            <person name="Holt C."/>
            <person name="Huitema E."/>
            <person name="Raffaele S."/>
            <person name="Robideau G.P."/>
            <person name="Thines M."/>
            <person name="Win J."/>
            <person name="Zerillo M.M."/>
            <person name="Beakes G.W."/>
            <person name="Boore J.L."/>
            <person name="Busam D."/>
            <person name="Dumas B."/>
            <person name="Ferriera S."/>
            <person name="Fuerstenberg S.I."/>
            <person name="Gachon C.M."/>
            <person name="Gaulin E."/>
            <person name="Govers F."/>
            <person name="Grenville-Briggs L."/>
            <person name="Horner N."/>
            <person name="Hostetler J."/>
            <person name="Jiang R.H."/>
            <person name="Johnson J."/>
            <person name="Krajaejun T."/>
            <person name="Lin H."/>
            <person name="Meijer H.J."/>
            <person name="Moore B."/>
            <person name="Morris P."/>
            <person name="Phuntmart V."/>
            <person name="Puiu D."/>
            <person name="Shetty J."/>
            <person name="Stajich J.E."/>
            <person name="Tripathy S."/>
            <person name="Wawra S."/>
            <person name="van West P."/>
            <person name="Whitty B.R."/>
            <person name="Coutinho P.M."/>
            <person name="Henrissat B."/>
            <person name="Martin F."/>
            <person name="Thomas P.D."/>
            <person name="Tyler B.M."/>
            <person name="De Vries R.P."/>
            <person name="Kamoun S."/>
            <person name="Yandell M."/>
            <person name="Tisserat N."/>
            <person name="Buell C.R."/>
        </authorList>
    </citation>
    <scope>NUCLEOTIDE SEQUENCE</scope>
    <source>
        <strain evidence="4">DAOM:BR144</strain>
    </source>
</reference>
<feature type="compositionally biased region" description="Low complexity" evidence="1">
    <location>
        <begin position="29"/>
        <end position="40"/>
    </location>
</feature>
<dbReference type="PROSITE" id="PS50802">
    <property type="entry name" value="OTU"/>
    <property type="match status" value="1"/>
</dbReference>
<dbReference type="VEuPathDB" id="FungiDB:PYU1_G012628"/>
<evidence type="ECO:0000313" key="3">
    <source>
        <dbReference type="EnsemblProtists" id="PYU1_T012654"/>
    </source>
</evidence>
<dbReference type="EnsemblProtists" id="PYU1_T012654">
    <property type="protein sequence ID" value="PYU1_T012654"/>
    <property type="gene ID" value="PYU1_G012628"/>
</dbReference>
<protein>
    <recommendedName>
        <fullName evidence="2">OTU domain-containing protein</fullName>
    </recommendedName>
</protein>
<name>K3X605_GLOUD</name>
<keyword evidence="4" id="KW-1185">Reference proteome</keyword>
<dbReference type="Gene3D" id="3.90.70.80">
    <property type="match status" value="1"/>
</dbReference>